<dbReference type="PANTHER" id="PTHR35399:SF2">
    <property type="entry name" value="DUF839 DOMAIN-CONTAINING PROTEIN"/>
    <property type="match status" value="1"/>
</dbReference>
<dbReference type="EMBL" id="FPIB01000026">
    <property type="protein sequence ID" value="SFV91013.1"/>
    <property type="molecule type" value="Genomic_DNA"/>
</dbReference>
<evidence type="ECO:0000313" key="1">
    <source>
        <dbReference type="EMBL" id="SFV91013.1"/>
    </source>
</evidence>
<accession>A0A1W1EAM3</accession>
<dbReference type="GO" id="GO:0004035">
    <property type="term" value="F:alkaline phosphatase activity"/>
    <property type="evidence" value="ECO:0007669"/>
    <property type="project" value="UniProtKB-EC"/>
</dbReference>
<dbReference type="PANTHER" id="PTHR35399">
    <property type="entry name" value="SLR8030 PROTEIN"/>
    <property type="match status" value="1"/>
</dbReference>
<dbReference type="EC" id="3.1.3.1" evidence="1"/>
<dbReference type="AlphaFoldDB" id="A0A1W1EAM3"/>
<reference evidence="1" key="1">
    <citation type="submission" date="2016-10" db="EMBL/GenBank/DDBJ databases">
        <authorList>
            <person name="de Groot N.N."/>
        </authorList>
    </citation>
    <scope>NUCLEOTIDE SEQUENCE</scope>
</reference>
<dbReference type="Pfam" id="PF05787">
    <property type="entry name" value="PhoX"/>
    <property type="match status" value="1"/>
</dbReference>
<dbReference type="InterPro" id="IPR008557">
    <property type="entry name" value="PhoX"/>
</dbReference>
<gene>
    <name evidence="1" type="ORF">MNB_SV-4-567</name>
</gene>
<proteinExistence type="predicted"/>
<sequence>MRKLQWFAFFILSLYVIYRIVTLDPSKVHLVGSKSTDITFKTVPLSQNNTEKSILRVTSGVTLHFDDNRSETYPLFYQMLAKTGQKIGDGVFGMITDAKGKPMLDVNGKPRLSVQPDGTSLLKVGRDFRLLTHMEEAPGMVYDTTLKLTEQKRLRAVKTKPVDMHPVNGTIIDCAASKTDYGTHLGGEEDYSMNSRYADVLSPFYTNCRLDGTFKDTKGRFSYFCAYVENMAVWLGDNSIDKMKGYNGKVFTPYNYGHIIEIAPKSLGRGEVVKHFVLGRYTPELAVMMPDHRTLYMSDDGNFKGFYKFVLDKPVTTFTPEWKGTLYAAKLSQRSAQNGGSFSIHWRELGHAKDSEIAAMVKQKMRLSDMFDIAKLDASYRCPEDYRKINEDDATECLRLKPGMHRAAAFLETRKYAAYLGATMEFRKGEGITFDPVSRTLFLSLSSIDKSMTDDYKGMEVNNDMRLEQNFCGGVYAFALDGNFSAVSMQALLTGTPLDDESSYAAHYRCDPENIANPDNILYLGSGILIIGEDGPNHVNNMLWAYHLKSKKLMRIASLPIGAEVTGLDKAVIAGEGVLVFNVQHPFADMPKNVDEETPDEALIDNATAEQKRAQVGYIGGLPARLLKN</sequence>
<name>A0A1W1EAM3_9ZZZZ</name>
<protein>
    <submittedName>
        <fullName evidence="1">Alkaline phosphatase</fullName>
        <ecNumber evidence="1">3.1.3.1</ecNumber>
    </submittedName>
</protein>
<keyword evidence="1" id="KW-0378">Hydrolase</keyword>
<organism evidence="1">
    <name type="scientific">hydrothermal vent metagenome</name>
    <dbReference type="NCBI Taxonomy" id="652676"/>
    <lineage>
        <taxon>unclassified sequences</taxon>
        <taxon>metagenomes</taxon>
        <taxon>ecological metagenomes</taxon>
    </lineage>
</organism>